<keyword evidence="3" id="KW-1185">Reference proteome</keyword>
<accession>A0ABT2BC40</accession>
<protein>
    <recommendedName>
        <fullName evidence="1">DUF7739 domain-containing protein</fullName>
    </recommendedName>
</protein>
<name>A0ABT2BC40_9ACTN</name>
<organism evidence="2 3">
    <name type="scientific">Streptomyces pyxinicus</name>
    <dbReference type="NCBI Taxonomy" id="2970331"/>
    <lineage>
        <taxon>Bacteria</taxon>
        <taxon>Bacillati</taxon>
        <taxon>Actinomycetota</taxon>
        <taxon>Actinomycetes</taxon>
        <taxon>Kitasatosporales</taxon>
        <taxon>Streptomycetaceae</taxon>
        <taxon>Streptomyces</taxon>
    </lineage>
</organism>
<comment type="caution">
    <text evidence="2">The sequence shown here is derived from an EMBL/GenBank/DDBJ whole genome shotgun (WGS) entry which is preliminary data.</text>
</comment>
<evidence type="ECO:0000259" key="1">
    <source>
        <dbReference type="Pfam" id="PF24881"/>
    </source>
</evidence>
<reference evidence="2 3" key="1">
    <citation type="submission" date="2022-08" db="EMBL/GenBank/DDBJ databases">
        <authorList>
            <person name="Somphong A."/>
            <person name="Phongsopitanun W."/>
        </authorList>
    </citation>
    <scope>NUCLEOTIDE SEQUENCE [LARGE SCALE GENOMIC DNA]</scope>
    <source>
        <strain evidence="2 3">LP11</strain>
    </source>
</reference>
<dbReference type="InterPro" id="IPR056641">
    <property type="entry name" value="DUF7739"/>
</dbReference>
<dbReference type="Pfam" id="PF24881">
    <property type="entry name" value="DUF7739"/>
    <property type="match status" value="1"/>
</dbReference>
<dbReference type="RefSeq" id="WP_258783353.1">
    <property type="nucleotide sequence ID" value="NZ_JANUGP010000042.1"/>
</dbReference>
<dbReference type="Proteomes" id="UP001205612">
    <property type="component" value="Unassembled WGS sequence"/>
</dbReference>
<feature type="domain" description="DUF7739" evidence="1">
    <location>
        <begin position="11"/>
        <end position="107"/>
    </location>
</feature>
<sequence length="114" mass="12271">MSATHITVSHGSDFLGVDILPVGQLREFGQHVRSVLPTDDHPPLTALLDAAGESEHALDSGQAALLAVLLRRAAAHRRLRKPYREIASRLGIAAANAAADPEPWTWTPTTEGHR</sequence>
<gene>
    <name evidence="2" type="ORF">NX794_33000</name>
</gene>
<evidence type="ECO:0000313" key="3">
    <source>
        <dbReference type="Proteomes" id="UP001205612"/>
    </source>
</evidence>
<evidence type="ECO:0000313" key="2">
    <source>
        <dbReference type="EMBL" id="MCS0605990.1"/>
    </source>
</evidence>
<proteinExistence type="predicted"/>
<dbReference type="EMBL" id="JANUGP010000042">
    <property type="protein sequence ID" value="MCS0605990.1"/>
    <property type="molecule type" value="Genomic_DNA"/>
</dbReference>